<comment type="caution">
    <text evidence="4">The sequence shown here is derived from an EMBL/GenBank/DDBJ whole genome shotgun (WGS) entry which is preliminary data.</text>
</comment>
<dbReference type="PANTHER" id="PTHR38136">
    <property type="entry name" value="DNA REPAIR PROTEIN"/>
    <property type="match status" value="1"/>
</dbReference>
<dbReference type="Proteomes" id="UP000600071">
    <property type="component" value="Unassembled WGS sequence"/>
</dbReference>
<reference evidence="4" key="1">
    <citation type="journal article" date="2020" name="ISME J.">
        <title>Gammaproteobacteria mediating utilization of methyl-, sulfur- and petroleum organic compounds in deep ocean hydrothermal plumes.</title>
        <authorList>
            <person name="Zhou Z."/>
            <person name="Liu Y."/>
            <person name="Pan J."/>
            <person name="Cron B.R."/>
            <person name="Toner B.M."/>
            <person name="Anantharaman K."/>
            <person name="Breier J.A."/>
            <person name="Dick G.J."/>
            <person name="Li M."/>
        </authorList>
    </citation>
    <scope>NUCLEOTIDE SEQUENCE</scope>
    <source>
        <strain evidence="4">SZUA-1523</strain>
    </source>
</reference>
<proteinExistence type="inferred from homology"/>
<dbReference type="InterPro" id="IPR006978">
    <property type="entry name" value="Nre_N"/>
</dbReference>
<name>A0A832ZVP5_9CREN</name>
<evidence type="ECO:0000256" key="1">
    <source>
        <dbReference type="HAMAP-Rule" id="MF_02096"/>
    </source>
</evidence>
<dbReference type="Pfam" id="PF04894">
    <property type="entry name" value="Nre_N"/>
    <property type="match status" value="1"/>
</dbReference>
<protein>
    <recommendedName>
        <fullName evidence="1">DNA repair protein</fullName>
    </recommendedName>
</protein>
<gene>
    <name evidence="4" type="ORF">EYH50_00925</name>
</gene>
<accession>A0A832ZVP5</accession>
<evidence type="ECO:0000259" key="2">
    <source>
        <dbReference type="Pfam" id="PF04894"/>
    </source>
</evidence>
<evidence type="ECO:0000259" key="3">
    <source>
        <dbReference type="Pfam" id="PF04895"/>
    </source>
</evidence>
<dbReference type="Pfam" id="PF04895">
    <property type="entry name" value="Nre_C"/>
    <property type="match status" value="1"/>
</dbReference>
<dbReference type="InterPro" id="IPR033167">
    <property type="entry name" value="Nre"/>
</dbReference>
<comment type="function">
    <text evidence="1">Involved in DNA damage repair.</text>
</comment>
<comment type="similarity">
    <text evidence="1">Belongs to the Nre family.</text>
</comment>
<dbReference type="EMBL" id="DQVR01000026">
    <property type="protein sequence ID" value="HIQ23594.1"/>
    <property type="molecule type" value="Genomic_DNA"/>
</dbReference>
<dbReference type="AlphaFoldDB" id="A0A832ZVP5"/>
<keyword evidence="1" id="KW-0234">DNA repair</keyword>
<feature type="domain" description="Archaeal Nre N-terminal" evidence="2">
    <location>
        <begin position="19"/>
        <end position="291"/>
    </location>
</feature>
<evidence type="ECO:0000313" key="5">
    <source>
        <dbReference type="Proteomes" id="UP000600071"/>
    </source>
</evidence>
<keyword evidence="1" id="KW-0227">DNA damage</keyword>
<feature type="domain" description="Archaeal Nre C-terminal" evidence="3">
    <location>
        <begin position="311"/>
        <end position="413"/>
    </location>
</feature>
<comment type="caution">
    <text evidence="1">Lacks conserved residue(s) required for the propagation of feature annotation.</text>
</comment>
<evidence type="ECO:0000313" key="4">
    <source>
        <dbReference type="EMBL" id="HIQ23594.1"/>
    </source>
</evidence>
<dbReference type="PANTHER" id="PTHR38136:SF3">
    <property type="entry name" value="DNA REPAIR PROTEIN"/>
    <property type="match status" value="1"/>
</dbReference>
<dbReference type="InterPro" id="IPR006979">
    <property type="entry name" value="Nre_C"/>
</dbReference>
<dbReference type="HAMAP" id="MF_02096">
    <property type="entry name" value="Nre"/>
    <property type="match status" value="1"/>
</dbReference>
<organism evidence="4 5">
    <name type="scientific">Pyrodictium delaneyi</name>
    <dbReference type="NCBI Taxonomy" id="1273541"/>
    <lineage>
        <taxon>Archaea</taxon>
        <taxon>Thermoproteota</taxon>
        <taxon>Thermoprotei</taxon>
        <taxon>Desulfurococcales</taxon>
        <taxon>Pyrodictiaceae</taxon>
        <taxon>Pyrodictium</taxon>
    </lineage>
</organism>
<dbReference type="GO" id="GO:0006281">
    <property type="term" value="P:DNA repair"/>
    <property type="evidence" value="ECO:0007669"/>
    <property type="project" value="UniProtKB-UniRule"/>
</dbReference>
<sequence length="416" mass="46858">MGRRIPPQLCTRCKGYKKLCGLSTCPILEKFRLQTEAVSRIRGGREVEGATPPSVVVGEAGYPRVPLLFNIPPGAHGDSAHIYDAPEIWSETRPSLQELLGLRSRLVASITRFDARNPWKLYEKEVSLVAVSERSVESRALLAKPPIPSLRFDGILAPQGPTAPAEKIEVEGSPKLPRKLEKLIWDDARSTEAMLELYRSGVDVYLLIRALSLGLFGRIRSRKLVPTRWAITAVDQTISTRLLHHVRTYNTIDKVELYHGGYLGNYFTVILVPGGYEAEMIEVWHPLTPWTRSANRPVVFHIEEHPSLRIEPLDGGYIAARLAIAEHLYKRRRQAKVIIVREITKDYYAPIGNWHIRETMRQILSAEPTAVFSNLDSAIGAVARLAKSQEVVDALRQSKLVRRLKTSTTLDIFLKK</sequence>